<organism evidence="1 2">
    <name type="scientific">Dermacentor silvarum</name>
    <name type="common">Tick</name>
    <dbReference type="NCBI Taxonomy" id="543639"/>
    <lineage>
        <taxon>Eukaryota</taxon>
        <taxon>Metazoa</taxon>
        <taxon>Ecdysozoa</taxon>
        <taxon>Arthropoda</taxon>
        <taxon>Chelicerata</taxon>
        <taxon>Arachnida</taxon>
        <taxon>Acari</taxon>
        <taxon>Parasitiformes</taxon>
        <taxon>Ixodida</taxon>
        <taxon>Ixodoidea</taxon>
        <taxon>Ixodidae</taxon>
        <taxon>Rhipicephalinae</taxon>
        <taxon>Dermacentor</taxon>
    </lineage>
</organism>
<sequence>MDCSIILEREEVGRPDDAVTFKHAKSENGVEVLQDTIEITNSSSRTVHFRFADDPEFKFSPHAGFIAPQSTTVVIVTFFNVDGHCQPRRSSVVLRSIRVRSEDQQEVERLWKRTPTELIGEKRCASTVPIW</sequence>
<name>A0ACB8CSR0_DERSI</name>
<reference evidence="1" key="1">
    <citation type="submission" date="2020-05" db="EMBL/GenBank/DDBJ databases">
        <title>Large-scale comparative analyses of tick genomes elucidate their genetic diversity and vector capacities.</title>
        <authorList>
            <person name="Jia N."/>
            <person name="Wang J."/>
            <person name="Shi W."/>
            <person name="Du L."/>
            <person name="Sun Y."/>
            <person name="Zhan W."/>
            <person name="Jiang J."/>
            <person name="Wang Q."/>
            <person name="Zhang B."/>
            <person name="Ji P."/>
            <person name="Sakyi L.B."/>
            <person name="Cui X."/>
            <person name="Yuan T."/>
            <person name="Jiang B."/>
            <person name="Yang W."/>
            <person name="Lam T.T.-Y."/>
            <person name="Chang Q."/>
            <person name="Ding S."/>
            <person name="Wang X."/>
            <person name="Zhu J."/>
            <person name="Ruan X."/>
            <person name="Zhao L."/>
            <person name="Wei J."/>
            <person name="Que T."/>
            <person name="Du C."/>
            <person name="Cheng J."/>
            <person name="Dai P."/>
            <person name="Han X."/>
            <person name="Huang E."/>
            <person name="Gao Y."/>
            <person name="Liu J."/>
            <person name="Shao H."/>
            <person name="Ye R."/>
            <person name="Li L."/>
            <person name="Wei W."/>
            <person name="Wang X."/>
            <person name="Wang C."/>
            <person name="Yang T."/>
            <person name="Huo Q."/>
            <person name="Li W."/>
            <person name="Guo W."/>
            <person name="Chen H."/>
            <person name="Zhou L."/>
            <person name="Ni X."/>
            <person name="Tian J."/>
            <person name="Zhou Y."/>
            <person name="Sheng Y."/>
            <person name="Liu T."/>
            <person name="Pan Y."/>
            <person name="Xia L."/>
            <person name="Li J."/>
            <person name="Zhao F."/>
            <person name="Cao W."/>
        </authorList>
    </citation>
    <scope>NUCLEOTIDE SEQUENCE</scope>
    <source>
        <strain evidence="1">Dsil-2018</strain>
    </source>
</reference>
<gene>
    <name evidence="1" type="ORF">HPB49_019760</name>
</gene>
<keyword evidence="2" id="KW-1185">Reference proteome</keyword>
<proteinExistence type="predicted"/>
<evidence type="ECO:0000313" key="1">
    <source>
        <dbReference type="EMBL" id="KAH7950113.1"/>
    </source>
</evidence>
<dbReference type="Proteomes" id="UP000821865">
    <property type="component" value="Chromosome 5"/>
</dbReference>
<dbReference type="EMBL" id="CM023474">
    <property type="protein sequence ID" value="KAH7950113.1"/>
    <property type="molecule type" value="Genomic_DNA"/>
</dbReference>
<comment type="caution">
    <text evidence="1">The sequence shown here is derived from an EMBL/GenBank/DDBJ whole genome shotgun (WGS) entry which is preliminary data.</text>
</comment>
<evidence type="ECO:0000313" key="2">
    <source>
        <dbReference type="Proteomes" id="UP000821865"/>
    </source>
</evidence>
<protein>
    <submittedName>
        <fullName evidence="1">Uncharacterized protein</fullName>
    </submittedName>
</protein>
<accession>A0ACB8CSR0</accession>